<dbReference type="Proteomes" id="UP000265520">
    <property type="component" value="Unassembled WGS sequence"/>
</dbReference>
<evidence type="ECO:0000313" key="2">
    <source>
        <dbReference type="EMBL" id="MCI19110.1"/>
    </source>
</evidence>
<name>A0A392Q5W2_9FABA</name>
<feature type="coiled-coil region" evidence="1">
    <location>
        <begin position="4"/>
        <end position="38"/>
    </location>
</feature>
<comment type="caution">
    <text evidence="2">The sequence shown here is derived from an EMBL/GenBank/DDBJ whole genome shotgun (WGS) entry which is preliminary data.</text>
</comment>
<dbReference type="EMBL" id="LXQA010113270">
    <property type="protein sequence ID" value="MCI19110.1"/>
    <property type="molecule type" value="Genomic_DNA"/>
</dbReference>
<feature type="non-terminal residue" evidence="2">
    <location>
        <position position="111"/>
    </location>
</feature>
<sequence>MREKKEQQSQGWQMKVQIEDLEEELSQLKMDDGQLSSDTSHQMEMLNIKEENRAIWTKRWGKHRKVATRSKFGVNKVEVKKPPRPNLKIRFKRIIDNEKQPEEVKWVNIPR</sequence>
<keyword evidence="3" id="KW-1185">Reference proteome</keyword>
<reference evidence="2 3" key="1">
    <citation type="journal article" date="2018" name="Front. Plant Sci.">
        <title>Red Clover (Trifolium pratense) and Zigzag Clover (T. medium) - A Picture of Genomic Similarities and Differences.</title>
        <authorList>
            <person name="Dluhosova J."/>
            <person name="Istvanek J."/>
            <person name="Nedelnik J."/>
            <person name="Repkova J."/>
        </authorList>
    </citation>
    <scope>NUCLEOTIDE SEQUENCE [LARGE SCALE GENOMIC DNA]</scope>
    <source>
        <strain evidence="3">cv. 10/8</strain>
        <tissue evidence="2">Leaf</tissue>
    </source>
</reference>
<accession>A0A392Q5W2</accession>
<protein>
    <submittedName>
        <fullName evidence="2">Uncharacterized protein</fullName>
    </submittedName>
</protein>
<evidence type="ECO:0000256" key="1">
    <source>
        <dbReference type="SAM" id="Coils"/>
    </source>
</evidence>
<organism evidence="2 3">
    <name type="scientific">Trifolium medium</name>
    <dbReference type="NCBI Taxonomy" id="97028"/>
    <lineage>
        <taxon>Eukaryota</taxon>
        <taxon>Viridiplantae</taxon>
        <taxon>Streptophyta</taxon>
        <taxon>Embryophyta</taxon>
        <taxon>Tracheophyta</taxon>
        <taxon>Spermatophyta</taxon>
        <taxon>Magnoliopsida</taxon>
        <taxon>eudicotyledons</taxon>
        <taxon>Gunneridae</taxon>
        <taxon>Pentapetalae</taxon>
        <taxon>rosids</taxon>
        <taxon>fabids</taxon>
        <taxon>Fabales</taxon>
        <taxon>Fabaceae</taxon>
        <taxon>Papilionoideae</taxon>
        <taxon>50 kb inversion clade</taxon>
        <taxon>NPAAA clade</taxon>
        <taxon>Hologalegina</taxon>
        <taxon>IRL clade</taxon>
        <taxon>Trifolieae</taxon>
        <taxon>Trifolium</taxon>
    </lineage>
</organism>
<keyword evidence="1" id="KW-0175">Coiled coil</keyword>
<evidence type="ECO:0000313" key="3">
    <source>
        <dbReference type="Proteomes" id="UP000265520"/>
    </source>
</evidence>
<proteinExistence type="predicted"/>
<dbReference type="AlphaFoldDB" id="A0A392Q5W2"/>